<proteinExistence type="predicted"/>
<accession>A0A2T5EJU0</accession>
<evidence type="ECO:0000313" key="2">
    <source>
        <dbReference type="Proteomes" id="UP000244080"/>
    </source>
</evidence>
<sequence length="157" mass="17378">MTGAQSFGESFKVYNNHQRVVAQFQYTNTQKDSYPSITIELAPLAGTDANWQAKSSVQLTRYELTLFTRVIFGLASLAEGAYHGTNRNKGVRLQNNGPDGVSLTVSEGGQVQQIMLNPHERLEVGSFVIRRLAMGWQMAVADVMAILRQGAMLERGR</sequence>
<name>A0A2T5EJU0_VIBSP</name>
<evidence type="ECO:0000313" key="1">
    <source>
        <dbReference type="EMBL" id="PTP20519.1"/>
    </source>
</evidence>
<dbReference type="Proteomes" id="UP000244080">
    <property type="component" value="Unassembled WGS sequence"/>
</dbReference>
<dbReference type="AlphaFoldDB" id="A0A2T5EJU0"/>
<organism evidence="1 2">
    <name type="scientific">Vibrio splendidus</name>
    <dbReference type="NCBI Taxonomy" id="29497"/>
    <lineage>
        <taxon>Bacteria</taxon>
        <taxon>Pseudomonadati</taxon>
        <taxon>Pseudomonadota</taxon>
        <taxon>Gammaproteobacteria</taxon>
        <taxon>Vibrionales</taxon>
        <taxon>Vibrionaceae</taxon>
        <taxon>Vibrio</taxon>
    </lineage>
</organism>
<dbReference type="EMBL" id="PIGA01000010">
    <property type="protein sequence ID" value="PTP20519.1"/>
    <property type="molecule type" value="Genomic_DNA"/>
</dbReference>
<gene>
    <name evidence="1" type="ORF">CWO36_08330</name>
</gene>
<comment type="caution">
    <text evidence="1">The sequence shown here is derived from an EMBL/GenBank/DDBJ whole genome shotgun (WGS) entry which is preliminary data.</text>
</comment>
<reference evidence="1 2" key="1">
    <citation type="submission" date="2017-11" db="EMBL/GenBank/DDBJ databases">
        <title>Population delineation of vibrios coincides with oyster pathogenicity.</title>
        <authorList>
            <person name="Bruto M."/>
            <person name="Labreuche Y."/>
            <person name="James A."/>
            <person name="Piel D."/>
            <person name="Chenivesse S."/>
            <person name="Petton B."/>
            <person name="Polz M.F."/>
            <person name="Le Roux F."/>
        </authorList>
    </citation>
    <scope>NUCLEOTIDE SEQUENCE [LARGE SCALE GENOMIC DNA]</scope>
    <source>
        <strain evidence="1 2">1F_55</strain>
    </source>
</reference>
<protein>
    <submittedName>
        <fullName evidence="1">Uncharacterized protein</fullName>
    </submittedName>
</protein>